<evidence type="ECO:0000313" key="2">
    <source>
        <dbReference type="EMBL" id="POW22352.1"/>
    </source>
</evidence>
<protein>
    <submittedName>
        <fullName evidence="2">Uncharacterized protein</fullName>
    </submittedName>
</protein>
<proteinExistence type="predicted"/>
<dbReference type="VEuPathDB" id="FungiDB:PSHT_01323"/>
<feature type="chain" id="PRO_5015572284" evidence="1">
    <location>
        <begin position="31"/>
        <end position="82"/>
    </location>
</feature>
<dbReference type="Proteomes" id="UP000238274">
    <property type="component" value="Unassembled WGS sequence"/>
</dbReference>
<comment type="caution">
    <text evidence="2">The sequence shown here is derived from an EMBL/GenBank/DDBJ whole genome shotgun (WGS) entry which is preliminary data.</text>
</comment>
<reference evidence="2 3" key="1">
    <citation type="submission" date="2017-12" db="EMBL/GenBank/DDBJ databases">
        <title>Gene loss provides genomic basis for host adaptation in cereal stripe rust fungi.</title>
        <authorList>
            <person name="Xia C."/>
        </authorList>
    </citation>
    <scope>NUCLEOTIDE SEQUENCE [LARGE SCALE GENOMIC DNA]</scope>
    <source>
        <strain evidence="2 3">93TX-2</strain>
    </source>
</reference>
<evidence type="ECO:0000313" key="3">
    <source>
        <dbReference type="Proteomes" id="UP000238274"/>
    </source>
</evidence>
<reference evidence="3" key="2">
    <citation type="journal article" date="2018" name="BMC Genomics">
        <title>Genomic insights into host adaptation between the wheat stripe rust pathogen (Puccinia striiformis f. sp. tritici) and the barley stripe rust pathogen (Puccinia striiformis f. sp. hordei).</title>
        <authorList>
            <person name="Xia C."/>
            <person name="Wang M."/>
            <person name="Yin C."/>
            <person name="Cornejo O.E."/>
            <person name="Hulbert S.H."/>
            <person name="Chen X."/>
        </authorList>
    </citation>
    <scope>NUCLEOTIDE SEQUENCE [LARGE SCALE GENOMIC DNA]</scope>
    <source>
        <strain evidence="3">93TX-2</strain>
    </source>
</reference>
<evidence type="ECO:0000256" key="1">
    <source>
        <dbReference type="SAM" id="SignalP"/>
    </source>
</evidence>
<gene>
    <name evidence="2" type="ORF">PSHT_01323</name>
</gene>
<sequence>MLPANLLRRIHIALTVFITLIAFHSNQIAAETRERCGVGFQPSDDDPLYYECRSDDNVRHICKLDTCGEGGHPCELNFLTVK</sequence>
<accession>A0A2S4WKT6</accession>
<dbReference type="EMBL" id="PKSM01000010">
    <property type="protein sequence ID" value="POW22352.1"/>
    <property type="molecule type" value="Genomic_DNA"/>
</dbReference>
<keyword evidence="1" id="KW-0732">Signal</keyword>
<dbReference type="VEuPathDB" id="FungiDB:PSTT_01372"/>
<dbReference type="AlphaFoldDB" id="A0A2S4WKT6"/>
<organism evidence="2 3">
    <name type="scientific">Puccinia striiformis</name>
    <dbReference type="NCBI Taxonomy" id="27350"/>
    <lineage>
        <taxon>Eukaryota</taxon>
        <taxon>Fungi</taxon>
        <taxon>Dikarya</taxon>
        <taxon>Basidiomycota</taxon>
        <taxon>Pucciniomycotina</taxon>
        <taxon>Pucciniomycetes</taxon>
        <taxon>Pucciniales</taxon>
        <taxon>Pucciniaceae</taxon>
        <taxon>Puccinia</taxon>
    </lineage>
</organism>
<keyword evidence="3" id="KW-1185">Reference proteome</keyword>
<feature type="signal peptide" evidence="1">
    <location>
        <begin position="1"/>
        <end position="30"/>
    </location>
</feature>
<name>A0A2S4WKT6_9BASI</name>
<reference evidence="3" key="3">
    <citation type="journal article" date="2018" name="Mol. Plant Microbe Interact.">
        <title>Genome sequence resources for the wheat stripe rust pathogen (Puccinia striiformis f. sp. tritici) and the barley stripe rust pathogen (Puccinia striiformis f. sp. hordei).</title>
        <authorList>
            <person name="Xia C."/>
            <person name="Wang M."/>
            <person name="Yin C."/>
            <person name="Cornejo O.E."/>
            <person name="Hulbert S.H."/>
            <person name="Chen X."/>
        </authorList>
    </citation>
    <scope>NUCLEOTIDE SEQUENCE [LARGE SCALE GENOMIC DNA]</scope>
    <source>
        <strain evidence="3">93TX-2</strain>
    </source>
</reference>